<dbReference type="PROSITE" id="PS00178">
    <property type="entry name" value="AA_TRNA_LIGASE_I"/>
    <property type="match status" value="1"/>
</dbReference>
<evidence type="ECO:0000256" key="11">
    <source>
        <dbReference type="PROSITE-ProRule" id="PRU00182"/>
    </source>
</evidence>
<dbReference type="RefSeq" id="WP_115570762.1">
    <property type="nucleotide sequence ID" value="NZ_NXLT01000002.1"/>
</dbReference>
<dbReference type="InterPro" id="IPR036986">
    <property type="entry name" value="S4_RNA-bd_sf"/>
</dbReference>
<organism evidence="13 14">
    <name type="scientific">Helicobacter equorum</name>
    <dbReference type="NCBI Taxonomy" id="361872"/>
    <lineage>
        <taxon>Bacteria</taxon>
        <taxon>Pseudomonadati</taxon>
        <taxon>Campylobacterota</taxon>
        <taxon>Epsilonproteobacteria</taxon>
        <taxon>Campylobacterales</taxon>
        <taxon>Helicobacteraceae</taxon>
        <taxon>Helicobacter</taxon>
    </lineage>
</organism>
<evidence type="ECO:0000256" key="4">
    <source>
        <dbReference type="ARBA" id="ARBA00022741"/>
    </source>
</evidence>
<keyword evidence="3 10" id="KW-0436">Ligase</keyword>
<comment type="catalytic activity">
    <reaction evidence="9 10">
        <text>tRNA(Tyr) + L-tyrosine + ATP = L-tyrosyl-tRNA(Tyr) + AMP + diphosphate + H(+)</text>
        <dbReference type="Rhea" id="RHEA:10220"/>
        <dbReference type="Rhea" id="RHEA-COMP:9706"/>
        <dbReference type="Rhea" id="RHEA-COMP:9707"/>
        <dbReference type="ChEBI" id="CHEBI:15378"/>
        <dbReference type="ChEBI" id="CHEBI:30616"/>
        <dbReference type="ChEBI" id="CHEBI:33019"/>
        <dbReference type="ChEBI" id="CHEBI:58315"/>
        <dbReference type="ChEBI" id="CHEBI:78442"/>
        <dbReference type="ChEBI" id="CHEBI:78536"/>
        <dbReference type="ChEBI" id="CHEBI:456215"/>
        <dbReference type="EC" id="6.1.1.1"/>
    </reaction>
</comment>
<dbReference type="FunFam" id="1.10.240.10:FF:000006">
    <property type="entry name" value="Tyrosine--tRNA ligase"/>
    <property type="match status" value="1"/>
</dbReference>
<comment type="subunit">
    <text evidence="1 10">Homodimer.</text>
</comment>
<dbReference type="InterPro" id="IPR024108">
    <property type="entry name" value="Tyr-tRNA-ligase_bac_2"/>
</dbReference>
<evidence type="ECO:0000256" key="2">
    <source>
        <dbReference type="ARBA" id="ARBA00022490"/>
    </source>
</evidence>
<dbReference type="HAMAP" id="MF_02007">
    <property type="entry name" value="Tyr_tRNA_synth_type2"/>
    <property type="match status" value="1"/>
</dbReference>
<name>A0A3D8ISM4_9HELI</name>
<keyword evidence="8 10" id="KW-0030">Aminoacyl-tRNA synthetase</keyword>
<dbReference type="CDD" id="cd00805">
    <property type="entry name" value="TyrRS_core"/>
    <property type="match status" value="1"/>
</dbReference>
<dbReference type="GO" id="GO:0006437">
    <property type="term" value="P:tyrosyl-tRNA aminoacylation"/>
    <property type="evidence" value="ECO:0007669"/>
    <property type="project" value="UniProtKB-UniRule"/>
</dbReference>
<dbReference type="Gene3D" id="3.40.50.620">
    <property type="entry name" value="HUPs"/>
    <property type="match status" value="1"/>
</dbReference>
<reference evidence="13 14" key="1">
    <citation type="submission" date="2018-04" db="EMBL/GenBank/DDBJ databases">
        <title>Novel Campyloabacter and Helicobacter Species and Strains.</title>
        <authorList>
            <person name="Mannion A.J."/>
            <person name="Shen Z."/>
            <person name="Fox J.G."/>
        </authorList>
    </citation>
    <scope>NUCLEOTIDE SEQUENCE [LARGE SCALE GENOMIC DNA]</scope>
    <source>
        <strain evidence="13 14">MIT 12-6600</strain>
    </source>
</reference>
<dbReference type="InterPro" id="IPR014729">
    <property type="entry name" value="Rossmann-like_a/b/a_fold"/>
</dbReference>
<dbReference type="GO" id="GO:0005829">
    <property type="term" value="C:cytosol"/>
    <property type="evidence" value="ECO:0007669"/>
    <property type="project" value="TreeGrafter"/>
</dbReference>
<evidence type="ECO:0000259" key="12">
    <source>
        <dbReference type="Pfam" id="PF01479"/>
    </source>
</evidence>
<dbReference type="OrthoDB" id="9804243at2"/>
<keyword evidence="6 11" id="KW-0694">RNA-binding</keyword>
<dbReference type="Gene3D" id="1.10.240.10">
    <property type="entry name" value="Tyrosyl-Transfer RNA Synthetase"/>
    <property type="match status" value="1"/>
</dbReference>
<evidence type="ECO:0000256" key="7">
    <source>
        <dbReference type="ARBA" id="ARBA00022917"/>
    </source>
</evidence>
<evidence type="ECO:0000313" key="14">
    <source>
        <dbReference type="Proteomes" id="UP000256514"/>
    </source>
</evidence>
<dbReference type="PROSITE" id="PS50889">
    <property type="entry name" value="S4"/>
    <property type="match status" value="1"/>
</dbReference>
<evidence type="ECO:0000313" key="13">
    <source>
        <dbReference type="EMBL" id="RDU67956.1"/>
    </source>
</evidence>
<evidence type="ECO:0000256" key="10">
    <source>
        <dbReference type="HAMAP-Rule" id="MF_02007"/>
    </source>
</evidence>
<accession>A0A3D8ISM4</accession>
<evidence type="ECO:0000256" key="6">
    <source>
        <dbReference type="ARBA" id="ARBA00022884"/>
    </source>
</evidence>
<proteinExistence type="inferred from homology"/>
<evidence type="ECO:0000256" key="8">
    <source>
        <dbReference type="ARBA" id="ARBA00023146"/>
    </source>
</evidence>
<keyword evidence="2 10" id="KW-0963">Cytoplasm</keyword>
<dbReference type="SUPFAM" id="SSF52374">
    <property type="entry name" value="Nucleotidylyl transferase"/>
    <property type="match status" value="1"/>
</dbReference>
<dbReference type="EMBL" id="NXLT01000002">
    <property type="protein sequence ID" value="RDU67956.1"/>
    <property type="molecule type" value="Genomic_DNA"/>
</dbReference>
<sequence>MENFEQHLDSSQLENLHKAMREIERGIVEFIGAEYIRSLIARFFLTGERFIVKAGFDPTAPDLHLGHTVLIQKLAAFQRYGGLVKFLIGDFTATIGDPTGKSETRKPLSREQVEQNALTYKEQVFKILDPKYTQVCFNSQWISKLGVEGLITLSSKFSVARMLERDDFTKRYKNNQPISMVEFLYPLLQGYDSVALECDIELGGNDQKFNLLVGRSLQRAYGLNKEQSVLTVPLLEGLDGVNKMSKSLGNYIGVTQDPNTMYAKILSISDTLMWRYYELLSAKSLEEIATLKAQVENGTLHPKAAKEILALEITERYHTKELAYSAKEEFDNVFAKDEIPSDIETFSFESGEWICKIALDCGLSPSTSQARRDIKAGALKLNKQKISDENLKLDKGEFILQVGKRRFAKILIK</sequence>
<evidence type="ECO:0000256" key="1">
    <source>
        <dbReference type="ARBA" id="ARBA00011738"/>
    </source>
</evidence>
<evidence type="ECO:0000256" key="3">
    <source>
        <dbReference type="ARBA" id="ARBA00022598"/>
    </source>
</evidence>
<dbReference type="GO" id="GO:0003723">
    <property type="term" value="F:RNA binding"/>
    <property type="evidence" value="ECO:0007669"/>
    <property type="project" value="UniProtKB-KW"/>
</dbReference>
<dbReference type="PRINTS" id="PR01040">
    <property type="entry name" value="TRNASYNTHTYR"/>
</dbReference>
<gene>
    <name evidence="10" type="primary">tyrS</name>
    <name evidence="13" type="ORF">CQA54_03275</name>
</gene>
<comment type="subcellular location">
    <subcellularLocation>
        <location evidence="10">Cytoplasm</location>
    </subcellularLocation>
</comment>
<feature type="short sequence motif" description="'KMSKS' region" evidence="10">
    <location>
        <begin position="243"/>
        <end position="247"/>
    </location>
</feature>
<comment type="caution">
    <text evidence="13">The sequence shown here is derived from an EMBL/GenBank/DDBJ whole genome shotgun (WGS) entry which is preliminary data.</text>
</comment>
<feature type="short sequence motif" description="'HIGH' region" evidence="10">
    <location>
        <begin position="58"/>
        <end position="67"/>
    </location>
</feature>
<dbReference type="Pfam" id="PF00579">
    <property type="entry name" value="tRNA-synt_1b"/>
    <property type="match status" value="1"/>
</dbReference>
<keyword evidence="14" id="KW-1185">Reference proteome</keyword>
<protein>
    <recommendedName>
        <fullName evidence="10">Tyrosine--tRNA ligase</fullName>
        <ecNumber evidence="10">6.1.1.1</ecNumber>
    </recommendedName>
    <alternativeName>
        <fullName evidence="10">Tyrosyl-tRNA synthetase</fullName>
        <shortName evidence="10">TyrRS</shortName>
    </alternativeName>
</protein>
<dbReference type="GO" id="GO:0004831">
    <property type="term" value="F:tyrosine-tRNA ligase activity"/>
    <property type="evidence" value="ECO:0007669"/>
    <property type="project" value="UniProtKB-UniRule"/>
</dbReference>
<dbReference type="InterPro" id="IPR001412">
    <property type="entry name" value="aa-tRNA-synth_I_CS"/>
</dbReference>
<dbReference type="Pfam" id="PF01479">
    <property type="entry name" value="S4"/>
    <property type="match status" value="1"/>
</dbReference>
<feature type="binding site" evidence="10">
    <location>
        <position position="246"/>
    </location>
    <ligand>
        <name>ATP</name>
        <dbReference type="ChEBI" id="CHEBI:30616"/>
    </ligand>
</feature>
<dbReference type="Proteomes" id="UP000256514">
    <property type="component" value="Unassembled WGS sequence"/>
</dbReference>
<dbReference type="SUPFAM" id="SSF55174">
    <property type="entry name" value="Alpha-L RNA-binding motif"/>
    <property type="match status" value="1"/>
</dbReference>
<keyword evidence="4 10" id="KW-0547">Nucleotide-binding</keyword>
<dbReference type="InterPro" id="IPR002307">
    <property type="entry name" value="Tyr-tRNA-ligase"/>
</dbReference>
<dbReference type="PANTHER" id="PTHR11766:SF1">
    <property type="entry name" value="TYROSINE--TRNA LIGASE"/>
    <property type="match status" value="1"/>
</dbReference>
<dbReference type="AlphaFoldDB" id="A0A3D8ISM4"/>
<dbReference type="PANTHER" id="PTHR11766">
    <property type="entry name" value="TYROSYL-TRNA SYNTHETASE"/>
    <property type="match status" value="1"/>
</dbReference>
<comment type="function">
    <text evidence="10">Catalyzes the attachment of tyrosine to tRNA(Tyr) in a two-step reaction: tyrosine is first activated by ATP to form Tyr-AMP and then transferred to the acceptor end of tRNA(Tyr).</text>
</comment>
<dbReference type="EC" id="6.1.1.1" evidence="10"/>
<keyword evidence="7 10" id="KW-0648">Protein biosynthesis</keyword>
<dbReference type="InterPro" id="IPR002942">
    <property type="entry name" value="S4_RNA-bd"/>
</dbReference>
<dbReference type="Gene3D" id="3.10.290.10">
    <property type="entry name" value="RNA-binding S4 domain"/>
    <property type="match status" value="1"/>
</dbReference>
<keyword evidence="5 10" id="KW-0067">ATP-binding</keyword>
<dbReference type="NCBIfam" id="TIGR00234">
    <property type="entry name" value="tyrS"/>
    <property type="match status" value="1"/>
</dbReference>
<dbReference type="GO" id="GO:0005524">
    <property type="term" value="F:ATP binding"/>
    <property type="evidence" value="ECO:0007669"/>
    <property type="project" value="UniProtKB-UniRule"/>
</dbReference>
<dbReference type="InterPro" id="IPR002305">
    <property type="entry name" value="aa-tRNA-synth_Ic"/>
</dbReference>
<evidence type="ECO:0000256" key="9">
    <source>
        <dbReference type="ARBA" id="ARBA00048248"/>
    </source>
</evidence>
<evidence type="ECO:0000256" key="5">
    <source>
        <dbReference type="ARBA" id="ARBA00022840"/>
    </source>
</evidence>
<dbReference type="FunFam" id="3.40.50.620:FF:000061">
    <property type="entry name" value="Tyrosine--tRNA ligase"/>
    <property type="match status" value="1"/>
</dbReference>
<comment type="similarity">
    <text evidence="10">Belongs to the class-I aminoacyl-tRNA synthetase family. TyrS type 2 subfamily.</text>
</comment>
<feature type="domain" description="RNA-binding S4" evidence="12">
    <location>
        <begin position="362"/>
        <end position="399"/>
    </location>
</feature>
<dbReference type="InterPro" id="IPR024088">
    <property type="entry name" value="Tyr-tRNA-ligase_bac-type"/>
</dbReference>